<comment type="caution">
    <text evidence="1">The sequence shown here is derived from an EMBL/GenBank/DDBJ whole genome shotgun (WGS) entry which is preliminary data.</text>
</comment>
<keyword evidence="2" id="KW-1185">Reference proteome</keyword>
<evidence type="ECO:0000313" key="1">
    <source>
        <dbReference type="EMBL" id="GFH30232.1"/>
    </source>
</evidence>
<dbReference type="Proteomes" id="UP000485058">
    <property type="component" value="Unassembled WGS sequence"/>
</dbReference>
<protein>
    <submittedName>
        <fullName evidence="1">Uncharacterized protein</fullName>
    </submittedName>
</protein>
<name>A0A6A0ACD6_HAELA</name>
<sequence>MLRGHGGASNWQALVRTLESQHLQVGAIRRACNAVEEYLSANRDNLRSFFDKCFPVLLKRIFGYDDAEASWLNLVSKV</sequence>
<dbReference type="AlphaFoldDB" id="A0A6A0ACD6"/>
<proteinExistence type="predicted"/>
<organism evidence="1 2">
    <name type="scientific">Haematococcus lacustris</name>
    <name type="common">Green alga</name>
    <name type="synonym">Haematococcus pluvialis</name>
    <dbReference type="NCBI Taxonomy" id="44745"/>
    <lineage>
        <taxon>Eukaryota</taxon>
        <taxon>Viridiplantae</taxon>
        <taxon>Chlorophyta</taxon>
        <taxon>core chlorophytes</taxon>
        <taxon>Chlorophyceae</taxon>
        <taxon>CS clade</taxon>
        <taxon>Chlamydomonadales</taxon>
        <taxon>Haematococcaceae</taxon>
        <taxon>Haematococcus</taxon>
    </lineage>
</organism>
<accession>A0A6A0ACD6</accession>
<evidence type="ECO:0000313" key="2">
    <source>
        <dbReference type="Proteomes" id="UP000485058"/>
    </source>
</evidence>
<gene>
    <name evidence="1" type="ORF">HaLaN_29041</name>
</gene>
<dbReference type="EMBL" id="BLLF01004777">
    <property type="protein sequence ID" value="GFH30232.1"/>
    <property type="molecule type" value="Genomic_DNA"/>
</dbReference>
<reference evidence="1 2" key="1">
    <citation type="submission" date="2020-02" db="EMBL/GenBank/DDBJ databases">
        <title>Draft genome sequence of Haematococcus lacustris strain NIES-144.</title>
        <authorList>
            <person name="Morimoto D."/>
            <person name="Nakagawa S."/>
            <person name="Yoshida T."/>
            <person name="Sawayama S."/>
        </authorList>
    </citation>
    <scope>NUCLEOTIDE SEQUENCE [LARGE SCALE GENOMIC DNA]</scope>
    <source>
        <strain evidence="1 2">NIES-144</strain>
    </source>
</reference>